<proteinExistence type="predicted"/>
<evidence type="ECO:0000256" key="1">
    <source>
        <dbReference type="SAM" id="MobiDB-lite"/>
    </source>
</evidence>
<keyword evidence="2" id="KW-0472">Membrane</keyword>
<evidence type="ECO:0000256" key="2">
    <source>
        <dbReference type="SAM" id="Phobius"/>
    </source>
</evidence>
<evidence type="ECO:0000313" key="3">
    <source>
        <dbReference type="EMBL" id="KXJ88464.1"/>
    </source>
</evidence>
<protein>
    <submittedName>
        <fullName evidence="3">Uncharacterized protein</fullName>
    </submittedName>
</protein>
<dbReference type="EMBL" id="KQ964258">
    <property type="protein sequence ID" value="KXJ88464.1"/>
    <property type="molecule type" value="Genomic_DNA"/>
</dbReference>
<dbReference type="Proteomes" id="UP000070501">
    <property type="component" value="Unassembled WGS sequence"/>
</dbReference>
<dbReference type="InParanoid" id="A0A136ITU3"/>
<reference evidence="4" key="1">
    <citation type="submission" date="2016-02" db="EMBL/GenBank/DDBJ databases">
        <title>Draft genome sequence of Microdochium bolleyi, a fungal endophyte of beachgrass.</title>
        <authorList>
            <consortium name="DOE Joint Genome Institute"/>
            <person name="David A.S."/>
            <person name="May G."/>
            <person name="Haridas S."/>
            <person name="Lim J."/>
            <person name="Wang M."/>
            <person name="Labutti K."/>
            <person name="Lipzen A."/>
            <person name="Barry K."/>
            <person name="Grigoriev I.V."/>
        </authorList>
    </citation>
    <scope>NUCLEOTIDE SEQUENCE [LARGE SCALE GENOMIC DNA]</scope>
    <source>
        <strain evidence="4">J235TASD1</strain>
    </source>
</reference>
<sequence length="110" mass="11711">MTCHPTTPIPSASQAAARSRRVPLSSNHLNNDHLPFTESEPNVPMATMMPNLAVGLALTFAVLMGLMLATTCMLYIRGPSSTSRSDVLGFTPLTTIHEASDEDEPGRSSA</sequence>
<keyword evidence="2" id="KW-0812">Transmembrane</keyword>
<keyword evidence="2" id="KW-1133">Transmembrane helix</keyword>
<evidence type="ECO:0000313" key="4">
    <source>
        <dbReference type="Proteomes" id="UP000070501"/>
    </source>
</evidence>
<name>A0A136ITU3_9PEZI</name>
<gene>
    <name evidence="3" type="ORF">Micbo1qcDRAFT_207192</name>
</gene>
<dbReference type="OrthoDB" id="10417304at2759"/>
<accession>A0A136ITU3</accession>
<keyword evidence="4" id="KW-1185">Reference proteome</keyword>
<organism evidence="3 4">
    <name type="scientific">Microdochium bolleyi</name>
    <dbReference type="NCBI Taxonomy" id="196109"/>
    <lineage>
        <taxon>Eukaryota</taxon>
        <taxon>Fungi</taxon>
        <taxon>Dikarya</taxon>
        <taxon>Ascomycota</taxon>
        <taxon>Pezizomycotina</taxon>
        <taxon>Sordariomycetes</taxon>
        <taxon>Xylariomycetidae</taxon>
        <taxon>Xylariales</taxon>
        <taxon>Microdochiaceae</taxon>
        <taxon>Microdochium</taxon>
    </lineage>
</organism>
<dbReference type="AlphaFoldDB" id="A0A136ITU3"/>
<feature type="region of interest" description="Disordered" evidence="1">
    <location>
        <begin position="1"/>
        <end position="38"/>
    </location>
</feature>
<feature type="transmembrane region" description="Helical" evidence="2">
    <location>
        <begin position="52"/>
        <end position="76"/>
    </location>
</feature>